<keyword evidence="2" id="KW-1185">Reference proteome</keyword>
<protein>
    <submittedName>
        <fullName evidence="1">Uncharacterized protein</fullName>
    </submittedName>
</protein>
<name>G7YS53_CLOSI</name>
<evidence type="ECO:0000313" key="2">
    <source>
        <dbReference type="Proteomes" id="UP000008909"/>
    </source>
</evidence>
<dbReference type="EMBL" id="DF144081">
    <property type="protein sequence ID" value="GAA55783.1"/>
    <property type="molecule type" value="Genomic_DNA"/>
</dbReference>
<organism evidence="1 2">
    <name type="scientific">Clonorchis sinensis</name>
    <name type="common">Chinese liver fluke</name>
    <dbReference type="NCBI Taxonomy" id="79923"/>
    <lineage>
        <taxon>Eukaryota</taxon>
        <taxon>Metazoa</taxon>
        <taxon>Spiralia</taxon>
        <taxon>Lophotrochozoa</taxon>
        <taxon>Platyhelminthes</taxon>
        <taxon>Trematoda</taxon>
        <taxon>Digenea</taxon>
        <taxon>Opisthorchiida</taxon>
        <taxon>Opisthorchiata</taxon>
        <taxon>Opisthorchiidae</taxon>
        <taxon>Clonorchis</taxon>
    </lineage>
</organism>
<evidence type="ECO:0000313" key="1">
    <source>
        <dbReference type="EMBL" id="GAA55783.1"/>
    </source>
</evidence>
<dbReference type="Proteomes" id="UP000008909">
    <property type="component" value="Unassembled WGS sequence"/>
</dbReference>
<reference key="2">
    <citation type="submission" date="2011-10" db="EMBL/GenBank/DDBJ databases">
        <title>The genome and transcriptome sequence of Clonorchis sinensis provide insights into the carcinogenic liver fluke.</title>
        <authorList>
            <person name="Wang X."/>
            <person name="Huang Y."/>
            <person name="Chen W."/>
            <person name="Liu H."/>
            <person name="Guo L."/>
            <person name="Chen Y."/>
            <person name="Luo F."/>
            <person name="Zhou W."/>
            <person name="Sun J."/>
            <person name="Mao Q."/>
            <person name="Liang P."/>
            <person name="Zhou C."/>
            <person name="Tian Y."/>
            <person name="Men J."/>
            <person name="Lv X."/>
            <person name="Huang L."/>
            <person name="Zhou J."/>
            <person name="Hu Y."/>
            <person name="Li R."/>
            <person name="Zhang F."/>
            <person name="Lei H."/>
            <person name="Li X."/>
            <person name="Hu X."/>
            <person name="Liang C."/>
            <person name="Xu J."/>
            <person name="Wu Z."/>
            <person name="Yu X."/>
        </authorList>
    </citation>
    <scope>NUCLEOTIDE SEQUENCE</scope>
    <source>
        <strain>Henan</strain>
    </source>
</reference>
<dbReference type="AlphaFoldDB" id="G7YS53"/>
<accession>G7YS53</accession>
<proteinExistence type="predicted"/>
<reference evidence="1" key="1">
    <citation type="journal article" date="2011" name="Genome Biol.">
        <title>The draft genome of the carcinogenic human liver fluke Clonorchis sinensis.</title>
        <authorList>
            <person name="Wang X."/>
            <person name="Chen W."/>
            <person name="Huang Y."/>
            <person name="Sun J."/>
            <person name="Men J."/>
            <person name="Liu H."/>
            <person name="Luo F."/>
            <person name="Guo L."/>
            <person name="Lv X."/>
            <person name="Deng C."/>
            <person name="Zhou C."/>
            <person name="Fan Y."/>
            <person name="Li X."/>
            <person name="Huang L."/>
            <person name="Hu Y."/>
            <person name="Liang C."/>
            <person name="Hu X."/>
            <person name="Xu J."/>
            <person name="Yu X."/>
        </authorList>
    </citation>
    <scope>NUCLEOTIDE SEQUENCE [LARGE SCALE GENOMIC DNA]</scope>
    <source>
        <strain evidence="1">Henan</strain>
    </source>
</reference>
<gene>
    <name evidence="1" type="ORF">CLF_108990</name>
</gene>
<sequence length="231" mass="25971">MVAGLKSMDYETPLAVLDLFPLEYRRLRGDLILTYALFEKGLANRFFAIGPANTRRGHDVSAVPKGVKLPSALFRLCGPIPTAEAKANFTRLQGIYSFQRCNRATDARIVNVLLASLRQQKALSSAHVQSTTQLIALSSDCAAIHLRLLKPSCCARGTCTCPARPPQRNRLCAATYVTKWKFSDDELGLVSQWVYDRIIGVKCKWSLKSYNREFLPPRYPQNPTYRGLYVR</sequence>